<feature type="coiled-coil region" evidence="1">
    <location>
        <begin position="62"/>
        <end position="89"/>
    </location>
</feature>
<reference evidence="2" key="2">
    <citation type="submission" date="2020-11" db="EMBL/GenBank/DDBJ databases">
        <authorList>
            <person name="McCartney M.A."/>
            <person name="Auch B."/>
            <person name="Kono T."/>
            <person name="Mallez S."/>
            <person name="Becker A."/>
            <person name="Gohl D.M."/>
            <person name="Silverstein K.A.T."/>
            <person name="Koren S."/>
            <person name="Bechman K.B."/>
            <person name="Herman A."/>
            <person name="Abrahante J.E."/>
            <person name="Garbe J."/>
        </authorList>
    </citation>
    <scope>NUCLEOTIDE SEQUENCE</scope>
    <source>
        <strain evidence="2">Duluth1</strain>
        <tissue evidence="2">Whole animal</tissue>
    </source>
</reference>
<sequence>MVFLDCGKAGDFRSITNHFRRRRDSTRFSYQSDKPESENKTVTSLGDFRSSVYSKHEVDTQMQEMKLRMREMETLVDDMEHAMKKMKKNVSVK</sequence>
<proteinExistence type="predicted"/>
<keyword evidence="1" id="KW-0175">Coiled coil</keyword>
<name>A0A9D4CTE6_DREPO</name>
<keyword evidence="3" id="KW-1185">Reference proteome</keyword>
<organism evidence="2 3">
    <name type="scientific">Dreissena polymorpha</name>
    <name type="common">Zebra mussel</name>
    <name type="synonym">Mytilus polymorpha</name>
    <dbReference type="NCBI Taxonomy" id="45954"/>
    <lineage>
        <taxon>Eukaryota</taxon>
        <taxon>Metazoa</taxon>
        <taxon>Spiralia</taxon>
        <taxon>Lophotrochozoa</taxon>
        <taxon>Mollusca</taxon>
        <taxon>Bivalvia</taxon>
        <taxon>Autobranchia</taxon>
        <taxon>Heteroconchia</taxon>
        <taxon>Euheterodonta</taxon>
        <taxon>Imparidentia</taxon>
        <taxon>Neoheterodontei</taxon>
        <taxon>Myida</taxon>
        <taxon>Dreissenoidea</taxon>
        <taxon>Dreissenidae</taxon>
        <taxon>Dreissena</taxon>
    </lineage>
</organism>
<reference evidence="2" key="1">
    <citation type="journal article" date="2019" name="bioRxiv">
        <title>The Genome of the Zebra Mussel, Dreissena polymorpha: A Resource for Invasive Species Research.</title>
        <authorList>
            <person name="McCartney M.A."/>
            <person name="Auch B."/>
            <person name="Kono T."/>
            <person name="Mallez S."/>
            <person name="Zhang Y."/>
            <person name="Obille A."/>
            <person name="Becker A."/>
            <person name="Abrahante J.E."/>
            <person name="Garbe J."/>
            <person name="Badalamenti J.P."/>
            <person name="Herman A."/>
            <person name="Mangelson H."/>
            <person name="Liachko I."/>
            <person name="Sullivan S."/>
            <person name="Sone E.D."/>
            <person name="Koren S."/>
            <person name="Silverstein K.A.T."/>
            <person name="Beckman K.B."/>
            <person name="Gohl D.M."/>
        </authorList>
    </citation>
    <scope>NUCLEOTIDE SEQUENCE</scope>
    <source>
        <strain evidence="2">Duluth1</strain>
        <tissue evidence="2">Whole animal</tissue>
    </source>
</reference>
<evidence type="ECO:0000313" key="2">
    <source>
        <dbReference type="EMBL" id="KAH3733108.1"/>
    </source>
</evidence>
<evidence type="ECO:0000313" key="3">
    <source>
        <dbReference type="Proteomes" id="UP000828390"/>
    </source>
</evidence>
<dbReference type="Proteomes" id="UP000828390">
    <property type="component" value="Unassembled WGS sequence"/>
</dbReference>
<accession>A0A9D4CTE6</accession>
<comment type="caution">
    <text evidence="2">The sequence shown here is derived from an EMBL/GenBank/DDBJ whole genome shotgun (WGS) entry which is preliminary data.</text>
</comment>
<dbReference type="EMBL" id="JAIWYP010000011">
    <property type="protein sequence ID" value="KAH3733108.1"/>
    <property type="molecule type" value="Genomic_DNA"/>
</dbReference>
<protein>
    <submittedName>
        <fullName evidence="2">Uncharacterized protein</fullName>
    </submittedName>
</protein>
<gene>
    <name evidence="2" type="ORF">DPMN_039533</name>
</gene>
<evidence type="ECO:0000256" key="1">
    <source>
        <dbReference type="SAM" id="Coils"/>
    </source>
</evidence>
<dbReference type="AlphaFoldDB" id="A0A9D4CTE6"/>